<comment type="similarity">
    <text evidence="1">Belongs to the poly(ADP-ribose) glycohydrolase family.</text>
</comment>
<sequence length="1416" mass="160474">MLCSSADEEKSSESESTSAVPKSKPASSIESSILDKNHSQNLDHRGSYRPGIDRFNQPYNDANSSSHPSPRSSVRIRRSNSLAIPQRGRSNLDPTEEENTEMYEDLIHGIKPGEIIEKGIEIDSIISRLCRPPLLKPMEEMHDKDFISIIKPWKYDETRPDIKPTPMKDLYGDYDYWNEDCVLMPYSKYYQNAPPLLKIGTNHSFTMSQEQAAALLACAFFCLFPYRSNSSSKKEYESFPNPNFGKLYREGPPNKMEKLRCLLHYFNRVTKKMPNGVITFQRVSLPQARFPRWNELNTELCDLNMTTGRKIEEIKNVLQVDFANKYIGGGVLGGGCVQEEIRFTICPEMIVSLLVCEMMQTNECIFLIGCEQYSKYKGYDNSFQYAGDFQDDTTRDGWGRRWCHVVAIDAIYFREPSEQYDMKIVERELLKAYTGFRPMGQGPEYEFGIATGNWGCGAFNGDRQMKAIIQLMAASVAKRPLIYAAYGDKKDESRIGKCRRLRVYHPGEKEDINTKIANGIENAAVVLAFSSHSLQISKSGSKLLNYADQTKTPILNIKICEDFQPTDWLGAILAPTKGCSTDFNEAMKSLISMGVKTDNLVLERDEKNEPQLIKKHLFHGGTKSGDVTATYQQFDQEFPMEFEFFGLEQGRVFGQGDDEVGAFTLAGQYKLEDGYGDINMHKQYIGKHSVIYQGKISFEGITCVIEGYWKTVNMSDKFLIHLTLPEVYTTEMEKIPSPKTSRRQGNKVMISYCPCQYDLAQKIAEGLIAKGIPTVCPPLRMHEMIKIATEEARVVIPLMSEAYEASNTSKYVLSYVDEAGIPIVPIKVQDPYSQSGWLGVICAGALWTKITNANDIEKNLNNLMWQLQPYINDALDEEQHLVVLVDGTLAQGYYIQCGNKFDMKFDMFSMINGYIAGQGDDEVGGFVINGKYTCLSDKEDFEFQFKKHYIGQHDVQYSGTITNNESQFFFDGKWLLDDLSDSFHLEVSRNQSARSKDLHVMLSYQWNSQELVKRVANILKQKNIPIWFDIAGDMKGNINTAMAYGIEGAAMVISFDTVAYSKSINCQKELTYASQLKKNIVPVLLENDKGFQNTWLGMIIASLSTINMQDDNEFNFTIDTLVQRINTVLDEKKHEESHRSQAITSLKEGRVSGQGNDEIGPFTMAGTLPDLSLRRTSSRSTTAKAFHTIKSIDTQCEKLLKQFGSSGLVVLDLVKDVPVGSAVFIDNYFASTKLVKKLTELGYRIICTLRSNRIEKCTISTEEEFAQKKRGYYESFISDDKRCIIVGWKDSKRILLGSNHIGVEPITILKRWNKEKQCRVDVTVPQIINNYNKFMGGVDNVMLINSWIIMNSRLSGDDRYSSTSHGKFRLFHFKSEIAKFLLTKPNIQIFPTAAISSSINVYQSDEENEPPTKKTT</sequence>
<evidence type="ECO:0000259" key="7">
    <source>
        <dbReference type="Pfam" id="PF05028"/>
    </source>
</evidence>
<feature type="binding site" evidence="5">
    <location>
        <position position="379"/>
    </location>
    <ligand>
        <name>substrate</name>
    </ligand>
</feature>
<dbReference type="Pfam" id="PF20811">
    <property type="entry name" value="PARG_cat_N"/>
    <property type="match status" value="1"/>
</dbReference>
<dbReference type="Pfam" id="PF13676">
    <property type="entry name" value="TIR_2"/>
    <property type="match status" value="1"/>
</dbReference>
<evidence type="ECO:0000256" key="6">
    <source>
        <dbReference type="SAM" id="MobiDB-lite"/>
    </source>
</evidence>
<feature type="binding site" evidence="5">
    <location>
        <position position="324"/>
    </location>
    <ligand>
        <name>substrate</name>
    </ligand>
</feature>
<dbReference type="Gene3D" id="3.40.50.10140">
    <property type="entry name" value="Toll/interleukin-1 receptor homology (TIR) domain"/>
    <property type="match status" value="1"/>
</dbReference>
<evidence type="ECO:0000259" key="10">
    <source>
        <dbReference type="Pfam" id="PF20811"/>
    </source>
</evidence>
<dbReference type="InterPro" id="IPR048362">
    <property type="entry name" value="PARG_helical"/>
</dbReference>
<comment type="caution">
    <text evidence="11">The sequence shown here is derived from an EMBL/GenBank/DDBJ whole genome shotgun (WGS) entry which is preliminary data.</text>
</comment>
<dbReference type="GO" id="GO:0009225">
    <property type="term" value="P:nucleotide-sugar metabolic process"/>
    <property type="evidence" value="ECO:0007669"/>
    <property type="project" value="TreeGrafter"/>
</dbReference>
<dbReference type="InterPro" id="IPR035897">
    <property type="entry name" value="Toll_tir_struct_dom_sf"/>
</dbReference>
<dbReference type="GO" id="GO:0005737">
    <property type="term" value="C:cytoplasm"/>
    <property type="evidence" value="ECO:0007669"/>
    <property type="project" value="TreeGrafter"/>
</dbReference>
<feature type="binding site" evidence="5">
    <location>
        <position position="338"/>
    </location>
    <ligand>
        <name>substrate</name>
    </ligand>
</feature>
<dbReference type="InterPro" id="IPR000157">
    <property type="entry name" value="TIR_dom"/>
</dbReference>
<dbReference type="EMBL" id="CAJNOT010001087">
    <property type="protein sequence ID" value="CAF1143059.1"/>
    <property type="molecule type" value="Genomic_DNA"/>
</dbReference>
<reference evidence="11" key="1">
    <citation type="submission" date="2021-02" db="EMBL/GenBank/DDBJ databases">
        <authorList>
            <person name="Nowell W R."/>
        </authorList>
    </citation>
    <scope>NUCLEOTIDE SEQUENCE</scope>
</reference>
<dbReference type="GO" id="GO:0004649">
    <property type="term" value="F:poly(ADP-ribose) glycohydrolase activity"/>
    <property type="evidence" value="ECO:0007669"/>
    <property type="project" value="UniProtKB-EC"/>
</dbReference>
<dbReference type="SUPFAM" id="SSF52200">
    <property type="entry name" value="Toll/Interleukin receptor TIR domain"/>
    <property type="match status" value="1"/>
</dbReference>
<dbReference type="Pfam" id="PF13843">
    <property type="entry name" value="DDE_Tnp_1_7"/>
    <property type="match status" value="1"/>
</dbReference>
<feature type="domain" description="TIR" evidence="8">
    <location>
        <begin position="1000"/>
        <end position="1114"/>
    </location>
</feature>
<feature type="domain" description="PiggyBac transposable element-derived protein" evidence="9">
    <location>
        <begin position="1201"/>
        <end position="1340"/>
    </location>
</feature>
<organism evidence="11 12">
    <name type="scientific">Rotaria sordida</name>
    <dbReference type="NCBI Taxonomy" id="392033"/>
    <lineage>
        <taxon>Eukaryota</taxon>
        <taxon>Metazoa</taxon>
        <taxon>Spiralia</taxon>
        <taxon>Gnathifera</taxon>
        <taxon>Rotifera</taxon>
        <taxon>Eurotatoria</taxon>
        <taxon>Bdelloidea</taxon>
        <taxon>Philodinida</taxon>
        <taxon>Philodinidae</taxon>
        <taxon>Rotaria</taxon>
    </lineage>
</organism>
<gene>
    <name evidence="11" type="ORF">ZHD862_LOCUS19750</name>
</gene>
<dbReference type="Pfam" id="PF05028">
    <property type="entry name" value="PARG_cat_C"/>
    <property type="match status" value="1"/>
</dbReference>
<dbReference type="GO" id="GO:0006282">
    <property type="term" value="P:regulation of DNA repair"/>
    <property type="evidence" value="ECO:0007669"/>
    <property type="project" value="InterPro"/>
</dbReference>
<feature type="active site" evidence="4">
    <location>
        <position position="321"/>
    </location>
</feature>
<keyword evidence="3" id="KW-0378">Hydrolase</keyword>
<dbReference type="GO" id="GO:0005634">
    <property type="term" value="C:nucleus"/>
    <property type="evidence" value="ECO:0007669"/>
    <property type="project" value="TreeGrafter"/>
</dbReference>
<feature type="domain" description="PARG catalytic Macro" evidence="7">
    <location>
        <begin position="291"/>
        <end position="490"/>
    </location>
</feature>
<feature type="domain" description="PARG helical" evidence="10">
    <location>
        <begin position="187"/>
        <end position="282"/>
    </location>
</feature>
<evidence type="ECO:0000259" key="9">
    <source>
        <dbReference type="Pfam" id="PF13843"/>
    </source>
</evidence>
<proteinExistence type="inferred from homology"/>
<dbReference type="InterPro" id="IPR046372">
    <property type="entry name" value="PARG_cat_C"/>
</dbReference>
<dbReference type="InterPro" id="IPR007724">
    <property type="entry name" value="Poly_GlycHdrlase"/>
</dbReference>
<dbReference type="EC" id="3.2.1.143" evidence="2"/>
<evidence type="ECO:0000256" key="1">
    <source>
        <dbReference type="ARBA" id="ARBA00009545"/>
    </source>
</evidence>
<evidence type="ECO:0000313" key="11">
    <source>
        <dbReference type="EMBL" id="CAF1143059.1"/>
    </source>
</evidence>
<evidence type="ECO:0000256" key="2">
    <source>
        <dbReference type="ARBA" id="ARBA00012255"/>
    </source>
</evidence>
<feature type="active site" evidence="4">
    <location>
        <position position="339"/>
    </location>
</feature>
<dbReference type="PANTHER" id="PTHR12837">
    <property type="entry name" value="POLY ADP-RIBOSE GLYCOHYDROLASE"/>
    <property type="match status" value="1"/>
</dbReference>
<protein>
    <recommendedName>
        <fullName evidence="2">poly(ADP-ribose) glycohydrolase</fullName>
        <ecNumber evidence="2">3.2.1.143</ecNumber>
    </recommendedName>
</protein>
<dbReference type="GO" id="GO:0007165">
    <property type="term" value="P:signal transduction"/>
    <property type="evidence" value="ECO:0007669"/>
    <property type="project" value="InterPro"/>
</dbReference>
<dbReference type="PANTHER" id="PTHR12837:SF15">
    <property type="entry name" value="POLY(ADP-RIBOSE) GLYCOHYDROLASE"/>
    <property type="match status" value="1"/>
</dbReference>
<name>A0A814S4A3_9BILA</name>
<accession>A0A814S4A3</accession>
<dbReference type="GO" id="GO:0005975">
    <property type="term" value="P:carbohydrate metabolic process"/>
    <property type="evidence" value="ECO:0007669"/>
    <property type="project" value="InterPro"/>
</dbReference>
<dbReference type="Proteomes" id="UP000663864">
    <property type="component" value="Unassembled WGS sequence"/>
</dbReference>
<evidence type="ECO:0000256" key="5">
    <source>
        <dbReference type="PIRSR" id="PIRSR607724-2"/>
    </source>
</evidence>
<evidence type="ECO:0000259" key="8">
    <source>
        <dbReference type="Pfam" id="PF13676"/>
    </source>
</evidence>
<feature type="region of interest" description="Disordered" evidence="6">
    <location>
        <begin position="1"/>
        <end position="97"/>
    </location>
</feature>
<evidence type="ECO:0000313" key="12">
    <source>
        <dbReference type="Proteomes" id="UP000663864"/>
    </source>
</evidence>
<dbReference type="GO" id="GO:1990966">
    <property type="term" value="P:ATP generation from poly-ADP-D-ribose"/>
    <property type="evidence" value="ECO:0007669"/>
    <property type="project" value="TreeGrafter"/>
</dbReference>
<feature type="compositionally biased region" description="Basic and acidic residues" evidence="6">
    <location>
        <begin position="33"/>
        <end position="46"/>
    </location>
</feature>
<feature type="compositionally biased region" description="Low complexity" evidence="6">
    <location>
        <begin position="63"/>
        <end position="73"/>
    </location>
</feature>
<evidence type="ECO:0000256" key="3">
    <source>
        <dbReference type="ARBA" id="ARBA00022801"/>
    </source>
</evidence>
<feature type="active site" evidence="4">
    <location>
        <position position="340"/>
    </location>
</feature>
<dbReference type="InterPro" id="IPR029526">
    <property type="entry name" value="PGBD"/>
</dbReference>
<evidence type="ECO:0000256" key="4">
    <source>
        <dbReference type="PIRSR" id="PIRSR607724-1"/>
    </source>
</evidence>